<feature type="transmembrane region" description="Helical" evidence="2">
    <location>
        <begin position="35"/>
        <end position="53"/>
    </location>
</feature>
<dbReference type="RefSeq" id="WP_144987536.1">
    <property type="nucleotide sequence ID" value="NZ_CP037920.1"/>
</dbReference>
<feature type="transmembrane region" description="Helical" evidence="2">
    <location>
        <begin position="65"/>
        <end position="85"/>
    </location>
</feature>
<dbReference type="KEGG" id="gaw:V144x_41830"/>
<dbReference type="EMBL" id="CP037920">
    <property type="protein sequence ID" value="QDT98676.1"/>
    <property type="molecule type" value="Genomic_DNA"/>
</dbReference>
<accession>A0A517W0A6</accession>
<keyword evidence="2" id="KW-1133">Transmembrane helix</keyword>
<sequence length="351" mass="39281">MNKKIVGRKVKTTMADTDTTQDSSNKTNPVWGTQYLPYIFLTAGLLLIVWLILRNEPFKEAIFAYALRVFLSVCSAYSVQVVPGFLNLEISQRGRRITAGGAFAFAIITFFGAPVIAPTLDPENIRREPPRTFPCRVWLPENYSSKQVGSLYSTSAREAGFWVSNLIDQHEADKAGYLSQQPNLLRNVVKELQTTSLKIDFVEKKKDEKNKDELVKIKEELNQQTNKVQEIANQLGELLPSTQPLIVIAETDPFESPYDAFSASVSTLTSATGNPSGSHKISAFLVRKKDAKYTFEPLLVLHSSQLERNTIHVPASNSGDQILLVIKFILKKDDPFPKRADQIPVQIIPLN</sequence>
<evidence type="ECO:0000256" key="2">
    <source>
        <dbReference type="SAM" id="Phobius"/>
    </source>
</evidence>
<protein>
    <submittedName>
        <fullName evidence="3">Uncharacterized protein</fullName>
    </submittedName>
</protein>
<dbReference type="Proteomes" id="UP000318704">
    <property type="component" value="Chromosome"/>
</dbReference>
<proteinExistence type="predicted"/>
<gene>
    <name evidence="3" type="ORF">V144x_41830</name>
</gene>
<dbReference type="AlphaFoldDB" id="A0A517W0A6"/>
<name>A0A517W0A6_9PLAN</name>
<feature type="transmembrane region" description="Helical" evidence="2">
    <location>
        <begin position="97"/>
        <end position="117"/>
    </location>
</feature>
<reference evidence="3 4" key="1">
    <citation type="submission" date="2019-03" db="EMBL/GenBank/DDBJ databases">
        <title>Deep-cultivation of Planctomycetes and their phenomic and genomic characterization uncovers novel biology.</title>
        <authorList>
            <person name="Wiegand S."/>
            <person name="Jogler M."/>
            <person name="Boedeker C."/>
            <person name="Pinto D."/>
            <person name="Vollmers J."/>
            <person name="Rivas-Marin E."/>
            <person name="Kohn T."/>
            <person name="Peeters S.H."/>
            <person name="Heuer A."/>
            <person name="Rast P."/>
            <person name="Oberbeckmann S."/>
            <person name="Bunk B."/>
            <person name="Jeske O."/>
            <person name="Meyerdierks A."/>
            <person name="Storesund J.E."/>
            <person name="Kallscheuer N."/>
            <person name="Luecker S."/>
            <person name="Lage O.M."/>
            <person name="Pohl T."/>
            <person name="Merkel B.J."/>
            <person name="Hornburger P."/>
            <person name="Mueller R.-W."/>
            <person name="Bruemmer F."/>
            <person name="Labrenz M."/>
            <person name="Spormann A.M."/>
            <person name="Op den Camp H."/>
            <person name="Overmann J."/>
            <person name="Amann R."/>
            <person name="Jetten M.S.M."/>
            <person name="Mascher T."/>
            <person name="Medema M.H."/>
            <person name="Devos D.P."/>
            <person name="Kaster A.-K."/>
            <person name="Ovreas L."/>
            <person name="Rohde M."/>
            <person name="Galperin M.Y."/>
            <person name="Jogler C."/>
        </authorList>
    </citation>
    <scope>NUCLEOTIDE SEQUENCE [LARGE SCALE GENOMIC DNA]</scope>
    <source>
        <strain evidence="3 4">V144</strain>
    </source>
</reference>
<evidence type="ECO:0000256" key="1">
    <source>
        <dbReference type="SAM" id="Coils"/>
    </source>
</evidence>
<keyword evidence="2" id="KW-0472">Membrane</keyword>
<evidence type="ECO:0000313" key="3">
    <source>
        <dbReference type="EMBL" id="QDT98676.1"/>
    </source>
</evidence>
<keyword evidence="2" id="KW-0812">Transmembrane</keyword>
<keyword evidence="1" id="KW-0175">Coiled coil</keyword>
<evidence type="ECO:0000313" key="4">
    <source>
        <dbReference type="Proteomes" id="UP000318704"/>
    </source>
</evidence>
<organism evidence="3 4">
    <name type="scientific">Gimesia aquarii</name>
    <dbReference type="NCBI Taxonomy" id="2527964"/>
    <lineage>
        <taxon>Bacteria</taxon>
        <taxon>Pseudomonadati</taxon>
        <taxon>Planctomycetota</taxon>
        <taxon>Planctomycetia</taxon>
        <taxon>Planctomycetales</taxon>
        <taxon>Planctomycetaceae</taxon>
        <taxon>Gimesia</taxon>
    </lineage>
</organism>
<feature type="coiled-coil region" evidence="1">
    <location>
        <begin position="204"/>
        <end position="234"/>
    </location>
</feature>